<dbReference type="CDD" id="cd02972">
    <property type="entry name" value="DsbA_family"/>
    <property type="match status" value="1"/>
</dbReference>
<feature type="chain" id="PRO_5026650922" evidence="3">
    <location>
        <begin position="20"/>
        <end position="247"/>
    </location>
</feature>
<organism evidence="5 6">
    <name type="scientific">Jiella pacifica</name>
    <dbReference type="NCBI Taxonomy" id="2696469"/>
    <lineage>
        <taxon>Bacteria</taxon>
        <taxon>Pseudomonadati</taxon>
        <taxon>Pseudomonadota</taxon>
        <taxon>Alphaproteobacteria</taxon>
        <taxon>Hyphomicrobiales</taxon>
        <taxon>Aurantimonadaceae</taxon>
        <taxon>Jiella</taxon>
    </lineage>
</organism>
<dbReference type="EMBL" id="JAAAMG010000002">
    <property type="protein sequence ID" value="NDW03487.1"/>
    <property type="molecule type" value="Genomic_DNA"/>
</dbReference>
<evidence type="ECO:0000256" key="1">
    <source>
        <dbReference type="ARBA" id="ARBA00003565"/>
    </source>
</evidence>
<dbReference type="PANTHER" id="PTHR13887">
    <property type="entry name" value="GLUTATHIONE S-TRANSFERASE KAPPA"/>
    <property type="match status" value="1"/>
</dbReference>
<accession>A0A6N9SWM0</accession>
<evidence type="ECO:0000313" key="6">
    <source>
        <dbReference type="Proteomes" id="UP000469011"/>
    </source>
</evidence>
<comment type="function">
    <text evidence="1">May be required for disulfide bond formation in some proteins.</text>
</comment>
<proteinExistence type="inferred from homology"/>
<dbReference type="Proteomes" id="UP000469011">
    <property type="component" value="Unassembled WGS sequence"/>
</dbReference>
<dbReference type="PANTHER" id="PTHR13887:SF56">
    <property type="entry name" value="THIOREDOXIN-LIKE REDUCTASE RV2466C"/>
    <property type="match status" value="1"/>
</dbReference>
<dbReference type="SUPFAM" id="SSF52833">
    <property type="entry name" value="Thioredoxin-like"/>
    <property type="match status" value="1"/>
</dbReference>
<sequence>MRRRAFAASLALASLFALGVSPLVVSSAAADGVTAERPMLLAQASSSSETDAAANGDVTAPEASGKVDVEKLMAEQALPDVVIGDANAPVTIVEYASMTCSHCREFHESSYPQIKKDYIDTGKAKLIIREFPFDPRALAAFMLARCAGDDAKRTAMVDVLFDQQPQWAFSNQASAELLKISRLAGMSEEQFKACLNDKELQKKVVDVQQAGEKEFGVNATPTFFVNGDKYSGALSAAQMGAVIDAHM</sequence>
<evidence type="ECO:0000256" key="2">
    <source>
        <dbReference type="ARBA" id="ARBA00005791"/>
    </source>
</evidence>
<dbReference type="InterPro" id="IPR036249">
    <property type="entry name" value="Thioredoxin-like_sf"/>
</dbReference>
<dbReference type="AlphaFoldDB" id="A0A6N9SWM0"/>
<evidence type="ECO:0000313" key="5">
    <source>
        <dbReference type="EMBL" id="NDW03487.1"/>
    </source>
</evidence>
<dbReference type="Pfam" id="PF13462">
    <property type="entry name" value="Thioredoxin_4"/>
    <property type="match status" value="1"/>
</dbReference>
<dbReference type="PROSITE" id="PS51352">
    <property type="entry name" value="THIOREDOXIN_2"/>
    <property type="match status" value="1"/>
</dbReference>
<feature type="domain" description="Thioredoxin" evidence="4">
    <location>
        <begin position="47"/>
        <end position="247"/>
    </location>
</feature>
<comment type="similarity">
    <text evidence="2">Belongs to the thioredoxin family. DsbA subfamily.</text>
</comment>
<feature type="signal peptide" evidence="3">
    <location>
        <begin position="1"/>
        <end position="19"/>
    </location>
</feature>
<dbReference type="InterPro" id="IPR013766">
    <property type="entry name" value="Thioredoxin_domain"/>
</dbReference>
<reference evidence="5 6" key="1">
    <citation type="submission" date="2020-01" db="EMBL/GenBank/DDBJ databases">
        <title>Jiella pacifica sp. nov.</title>
        <authorList>
            <person name="Xue Z."/>
            <person name="Zhu S."/>
            <person name="Chen J."/>
            <person name="Yang J."/>
        </authorList>
    </citation>
    <scope>NUCLEOTIDE SEQUENCE [LARGE SCALE GENOMIC DNA]</scope>
    <source>
        <strain evidence="5 6">40Bstr34</strain>
    </source>
</reference>
<dbReference type="InterPro" id="IPR012336">
    <property type="entry name" value="Thioredoxin-like_fold"/>
</dbReference>
<gene>
    <name evidence="5" type="ORF">GTK09_03525</name>
</gene>
<name>A0A6N9SWM0_9HYPH</name>
<keyword evidence="6" id="KW-1185">Reference proteome</keyword>
<keyword evidence="3" id="KW-0732">Signal</keyword>
<protein>
    <submittedName>
        <fullName evidence="5">Thioredoxin domain-containing protein</fullName>
    </submittedName>
</protein>
<evidence type="ECO:0000259" key="4">
    <source>
        <dbReference type="PROSITE" id="PS51352"/>
    </source>
</evidence>
<dbReference type="Gene3D" id="3.40.30.10">
    <property type="entry name" value="Glutaredoxin"/>
    <property type="match status" value="1"/>
</dbReference>
<comment type="caution">
    <text evidence="5">The sequence shown here is derived from an EMBL/GenBank/DDBJ whole genome shotgun (WGS) entry which is preliminary data.</text>
</comment>
<evidence type="ECO:0000256" key="3">
    <source>
        <dbReference type="SAM" id="SignalP"/>
    </source>
</evidence>